<dbReference type="InterPro" id="IPR000477">
    <property type="entry name" value="RT_dom"/>
</dbReference>
<feature type="domain" description="Reverse transcriptase" evidence="2">
    <location>
        <begin position="364"/>
        <end position="527"/>
    </location>
</feature>
<dbReference type="PANTHER" id="PTHR33064:SF37">
    <property type="entry name" value="RIBONUCLEASE H"/>
    <property type="match status" value="1"/>
</dbReference>
<organism evidence="3 4">
    <name type="scientific">Parasitella parasitica</name>
    <dbReference type="NCBI Taxonomy" id="35722"/>
    <lineage>
        <taxon>Eukaryota</taxon>
        <taxon>Fungi</taxon>
        <taxon>Fungi incertae sedis</taxon>
        <taxon>Mucoromycota</taxon>
        <taxon>Mucoromycotina</taxon>
        <taxon>Mucoromycetes</taxon>
        <taxon>Mucorales</taxon>
        <taxon>Mucorineae</taxon>
        <taxon>Mucoraceae</taxon>
        <taxon>Parasitella</taxon>
    </lineage>
</organism>
<dbReference type="EMBL" id="LN732637">
    <property type="protein sequence ID" value="CEP15822.1"/>
    <property type="molecule type" value="Genomic_DNA"/>
</dbReference>
<dbReference type="STRING" id="35722.A0A0B7NKC4"/>
<evidence type="ECO:0000313" key="4">
    <source>
        <dbReference type="Proteomes" id="UP000054107"/>
    </source>
</evidence>
<proteinExistence type="predicted"/>
<accession>A0A0B7NKC4</accession>
<feature type="non-terminal residue" evidence="3">
    <location>
        <position position="562"/>
    </location>
</feature>
<dbReference type="AlphaFoldDB" id="A0A0B7NKC4"/>
<dbReference type="Gene3D" id="3.10.10.10">
    <property type="entry name" value="HIV Type 1 Reverse Transcriptase, subunit A, domain 1"/>
    <property type="match status" value="1"/>
</dbReference>
<dbReference type="Proteomes" id="UP000054107">
    <property type="component" value="Unassembled WGS sequence"/>
</dbReference>
<keyword evidence="4" id="KW-1185">Reference proteome</keyword>
<dbReference type="Gene3D" id="3.30.70.270">
    <property type="match status" value="1"/>
</dbReference>
<dbReference type="PANTHER" id="PTHR33064">
    <property type="entry name" value="POL PROTEIN"/>
    <property type="match status" value="1"/>
</dbReference>
<dbReference type="PROSITE" id="PS00141">
    <property type="entry name" value="ASP_PROTEASE"/>
    <property type="match status" value="1"/>
</dbReference>
<name>A0A0B7NKC4_9FUNG</name>
<keyword evidence="1" id="KW-0645">Protease</keyword>
<dbReference type="InterPro" id="IPR043128">
    <property type="entry name" value="Rev_trsase/Diguanyl_cyclase"/>
</dbReference>
<dbReference type="CDD" id="cd00303">
    <property type="entry name" value="retropepsin_like"/>
    <property type="match status" value="1"/>
</dbReference>
<protein>
    <recommendedName>
        <fullName evidence="2">Reverse transcriptase domain-containing protein</fullName>
    </recommendedName>
</protein>
<evidence type="ECO:0000259" key="2">
    <source>
        <dbReference type="Pfam" id="PF00078"/>
    </source>
</evidence>
<keyword evidence="1" id="KW-0064">Aspartyl protease</keyword>
<evidence type="ECO:0000313" key="3">
    <source>
        <dbReference type="EMBL" id="CEP15822.1"/>
    </source>
</evidence>
<dbReference type="Gene3D" id="2.40.70.10">
    <property type="entry name" value="Acid Proteases"/>
    <property type="match status" value="1"/>
</dbReference>
<dbReference type="InterPro" id="IPR051320">
    <property type="entry name" value="Viral_Replic_Matur_Polypro"/>
</dbReference>
<dbReference type="Pfam" id="PF00078">
    <property type="entry name" value="RVT_1"/>
    <property type="match status" value="1"/>
</dbReference>
<keyword evidence="1" id="KW-0378">Hydrolase</keyword>
<dbReference type="InterPro" id="IPR001969">
    <property type="entry name" value="Aspartic_peptidase_AS"/>
</dbReference>
<sequence length="562" mass="63137">MGKSPTSTITMGSKYAHVTLDSLKAKEINYKKKLNEMRDRVVELIEFDEDDSLDKVTQLNETIKFMENILQRVKPTAMHPVSEQDLTDCTQNIMKILSQINPLADDTDMSEFVADDLSLSDLPEYDGKYTSPMCSMINTTKRRQMVDTNNVLNQNPYSPLSPILLLGTHRQLALIDSGSEISILSSHLCNKYNITIQPCPNVKITLAINKNTPFLGKTDTLHIKYNGRDVRHSFFVMSELGNGKHALFGCDIFSKLGISLAGVTFNWDDNKILYDDAIVDEKYVPNISNAGNDSEHARLMKAIEPAIQRNQAINVRELCPHPLALIKLDTISNETRAHWLEKGVIKKAPPSPWNNPVTFGPKRKGDGTMTWRTYLDVRELNSILLPSGLDHYSNKLPSDIFKQATGAAIYSCVDVTSAYLRLPLFLPDQVKTTFQHRNSAYCFVSCPYGITFIGSAWSRLLDDILGDLPFCLTYIDDVYCITHSDDMELHAKQLGIIIDRLTKNKLILNMAKAHIAKTAIVVLGQTISRQGRSICTKRLTNICDMPYPEHPKALKSCLGMFV</sequence>
<dbReference type="OrthoDB" id="2228647at2759"/>
<dbReference type="GO" id="GO:0004190">
    <property type="term" value="F:aspartic-type endopeptidase activity"/>
    <property type="evidence" value="ECO:0007669"/>
    <property type="project" value="UniProtKB-KW"/>
</dbReference>
<dbReference type="SUPFAM" id="SSF56672">
    <property type="entry name" value="DNA/RNA polymerases"/>
    <property type="match status" value="1"/>
</dbReference>
<evidence type="ECO:0000256" key="1">
    <source>
        <dbReference type="ARBA" id="ARBA00022750"/>
    </source>
</evidence>
<dbReference type="GO" id="GO:0006508">
    <property type="term" value="P:proteolysis"/>
    <property type="evidence" value="ECO:0007669"/>
    <property type="project" value="InterPro"/>
</dbReference>
<reference evidence="3 4" key="1">
    <citation type="submission" date="2014-09" db="EMBL/GenBank/DDBJ databases">
        <authorList>
            <person name="Ellenberger Sabrina"/>
        </authorList>
    </citation>
    <scope>NUCLEOTIDE SEQUENCE [LARGE SCALE GENOMIC DNA]</scope>
    <source>
        <strain evidence="3 4">CBS 412.66</strain>
    </source>
</reference>
<gene>
    <name evidence="3" type="primary">PARPA_10063.1 scaffold 39287</name>
</gene>
<dbReference type="InterPro" id="IPR021109">
    <property type="entry name" value="Peptidase_aspartic_dom_sf"/>
</dbReference>
<dbReference type="InterPro" id="IPR043502">
    <property type="entry name" value="DNA/RNA_pol_sf"/>
</dbReference>
<dbReference type="SUPFAM" id="SSF50630">
    <property type="entry name" value="Acid proteases"/>
    <property type="match status" value="1"/>
</dbReference>
<dbReference type="CDD" id="cd01647">
    <property type="entry name" value="RT_LTR"/>
    <property type="match status" value="1"/>
</dbReference>